<keyword evidence="10" id="KW-1185">Reference proteome</keyword>
<keyword evidence="3 6" id="KW-0812">Transmembrane</keyword>
<dbReference type="GO" id="GO:0005886">
    <property type="term" value="C:plasma membrane"/>
    <property type="evidence" value="ECO:0007669"/>
    <property type="project" value="UniProtKB-SubCell"/>
</dbReference>
<dbReference type="Pfam" id="PF02687">
    <property type="entry name" value="FtsX"/>
    <property type="match status" value="2"/>
</dbReference>
<evidence type="ECO:0000256" key="1">
    <source>
        <dbReference type="ARBA" id="ARBA00004651"/>
    </source>
</evidence>
<dbReference type="RefSeq" id="WP_146780927.1">
    <property type="nucleotide sequence ID" value="NZ_CP042434.1"/>
</dbReference>
<dbReference type="Pfam" id="PF12704">
    <property type="entry name" value="MacB_PCD"/>
    <property type="match status" value="2"/>
</dbReference>
<protein>
    <submittedName>
        <fullName evidence="9">FtsX-like permease family protein</fullName>
    </submittedName>
</protein>
<dbReference type="InterPro" id="IPR003838">
    <property type="entry name" value="ABC3_permease_C"/>
</dbReference>
<evidence type="ECO:0000256" key="3">
    <source>
        <dbReference type="ARBA" id="ARBA00022692"/>
    </source>
</evidence>
<feature type="transmembrane region" description="Helical" evidence="6">
    <location>
        <begin position="757"/>
        <end position="776"/>
    </location>
</feature>
<dbReference type="KEGG" id="agi:FSB73_07570"/>
<feature type="domain" description="MacB-like periplasmic core" evidence="8">
    <location>
        <begin position="432"/>
        <end position="631"/>
    </location>
</feature>
<feature type="transmembrane region" description="Helical" evidence="6">
    <location>
        <begin position="330"/>
        <end position="357"/>
    </location>
</feature>
<dbReference type="PANTHER" id="PTHR30572:SF18">
    <property type="entry name" value="ABC-TYPE MACROLIDE FAMILY EXPORT SYSTEM PERMEASE COMPONENT 2"/>
    <property type="match status" value="1"/>
</dbReference>
<evidence type="ECO:0000256" key="2">
    <source>
        <dbReference type="ARBA" id="ARBA00022475"/>
    </source>
</evidence>
<feature type="transmembrane region" description="Helical" evidence="6">
    <location>
        <begin position="377"/>
        <end position="404"/>
    </location>
</feature>
<evidence type="ECO:0000256" key="4">
    <source>
        <dbReference type="ARBA" id="ARBA00022989"/>
    </source>
</evidence>
<sequence>MIQHYIKTTWRNLMKNRVFSIINILGLGMGVGVCLLIFLFVHNEFSADGFHEHKKEIYQVVRYAKLEGKQSSVAYLSGLYGPALKTDFPASIEKMVRVMPNNSLVSYGQDKSFNEKKILAVDPSFLQIFSFPGLLGNNNTALNDPHSIVLTESAAKKYFGDAASAMGKTLELDKELQLKVTGVLKDVPVNSSLDFDMLVPIDNYKDASYFKEWINNSMYTFVELAPGAKAADITPQLPAFMQKYMGKQMKMYGFNFSLGLVPLSDVYLAKDMFGGQRHGDRGVIYIFISIAILILLIACINFMNLSTIRAAQRSKEIGLRKVLGAFRKQLIGQFIGESLLITLISCVVALVFLYAVLPFYNQMLGYTLGIDWGEPTIYLFIAGVIFVVGLLSGSYPALMLSGFSPVQAIKGKLRMGAAGIRFRQILVVFQFMVSVFLIIGTIVISKQLHFVKNKQLGYDKDQSLVVRIDNSDIYNNRELYKQQILKEPGVSAVSLMSGEPGGFFDTYFFNVEGRSEKWSAHTEYTDFQYVQALGLKLLSGRNFSSAMPTDTLRAVLLNKTAAANLGWTPEQAVGKWIQNTKNDSLKRTVIGVVADFSFESLKQAITPLVITPGDDNRLVYIRLKPGRISQTLAALQKDYATAAPGYPFEYSFMDQQFDNMYRKDIKQQKLLTSFSMLAIIIASLGLFGLATFTTNKRIKEVGIRKVLGSSVSQVVVLLSKDLLKPVILAVLIAIPLGYAVMHAWLQNFAYQTALSWWIFPLAAMITMVIALLTVCFKAIKAGRTNPVATLKSE</sequence>
<evidence type="ECO:0000256" key="5">
    <source>
        <dbReference type="ARBA" id="ARBA00023136"/>
    </source>
</evidence>
<evidence type="ECO:0000313" key="10">
    <source>
        <dbReference type="Proteomes" id="UP000321291"/>
    </source>
</evidence>
<dbReference type="OrthoDB" id="1451596at2"/>
<dbReference type="InterPro" id="IPR050250">
    <property type="entry name" value="Macrolide_Exporter_MacB"/>
</dbReference>
<proteinExistence type="predicted"/>
<feature type="transmembrane region" description="Helical" evidence="6">
    <location>
        <begin position="726"/>
        <end position="745"/>
    </location>
</feature>
<evidence type="ECO:0000313" key="9">
    <source>
        <dbReference type="EMBL" id="QEC71549.1"/>
    </source>
</evidence>
<keyword evidence="4 6" id="KW-1133">Transmembrane helix</keyword>
<dbReference type="EMBL" id="CP042434">
    <property type="protein sequence ID" value="QEC71549.1"/>
    <property type="molecule type" value="Genomic_DNA"/>
</dbReference>
<feature type="transmembrane region" description="Helical" evidence="6">
    <location>
        <begin position="282"/>
        <end position="305"/>
    </location>
</feature>
<keyword evidence="5 6" id="KW-0472">Membrane</keyword>
<keyword evidence="2" id="KW-1003">Cell membrane</keyword>
<evidence type="ECO:0000259" key="7">
    <source>
        <dbReference type="Pfam" id="PF02687"/>
    </source>
</evidence>
<evidence type="ECO:0000256" key="6">
    <source>
        <dbReference type="SAM" id="Phobius"/>
    </source>
</evidence>
<dbReference type="GO" id="GO:0022857">
    <property type="term" value="F:transmembrane transporter activity"/>
    <property type="evidence" value="ECO:0007669"/>
    <property type="project" value="TreeGrafter"/>
</dbReference>
<organism evidence="9 10">
    <name type="scientific">Arachidicoccus ginsenosidivorans</name>
    <dbReference type="NCBI Taxonomy" id="496057"/>
    <lineage>
        <taxon>Bacteria</taxon>
        <taxon>Pseudomonadati</taxon>
        <taxon>Bacteroidota</taxon>
        <taxon>Chitinophagia</taxon>
        <taxon>Chitinophagales</taxon>
        <taxon>Chitinophagaceae</taxon>
        <taxon>Arachidicoccus</taxon>
    </lineage>
</organism>
<name>A0A5B8VJQ3_9BACT</name>
<feature type="transmembrane region" description="Helical" evidence="6">
    <location>
        <begin position="670"/>
        <end position="692"/>
    </location>
</feature>
<dbReference type="InterPro" id="IPR025857">
    <property type="entry name" value="MacB_PCD"/>
</dbReference>
<feature type="domain" description="ABC3 transporter permease C-terminal" evidence="7">
    <location>
        <begin position="289"/>
        <end position="405"/>
    </location>
</feature>
<feature type="transmembrane region" description="Helical" evidence="6">
    <location>
        <begin position="425"/>
        <end position="444"/>
    </location>
</feature>
<gene>
    <name evidence="9" type="ORF">FSB73_07570</name>
</gene>
<accession>A0A5B8VJQ3</accession>
<dbReference type="Proteomes" id="UP000321291">
    <property type="component" value="Chromosome"/>
</dbReference>
<comment type="subcellular location">
    <subcellularLocation>
        <location evidence="1">Cell membrane</location>
        <topology evidence="1">Multi-pass membrane protein</topology>
    </subcellularLocation>
</comment>
<dbReference type="AlphaFoldDB" id="A0A5B8VJQ3"/>
<dbReference type="PANTHER" id="PTHR30572">
    <property type="entry name" value="MEMBRANE COMPONENT OF TRANSPORTER-RELATED"/>
    <property type="match status" value="1"/>
</dbReference>
<reference evidence="9 10" key="1">
    <citation type="journal article" date="2017" name="Int. J. Syst. Evol. Microbiol.">
        <title>Arachidicoccus ginsenosidivorans sp. nov., with ginsenoside-converting activity isolated from ginseng cultivating soil.</title>
        <authorList>
            <person name="Siddiqi M.Z."/>
            <person name="Aslam Z."/>
            <person name="Im W.T."/>
        </authorList>
    </citation>
    <scope>NUCLEOTIDE SEQUENCE [LARGE SCALE GENOMIC DNA]</scope>
    <source>
        <strain evidence="9 10">Gsoil 809</strain>
    </source>
</reference>
<feature type="domain" description="MacB-like periplasmic core" evidence="8">
    <location>
        <begin position="20"/>
        <end position="237"/>
    </location>
</feature>
<evidence type="ECO:0000259" key="8">
    <source>
        <dbReference type="Pfam" id="PF12704"/>
    </source>
</evidence>
<feature type="domain" description="ABC3 transporter permease C-terminal" evidence="7">
    <location>
        <begin position="673"/>
        <end position="786"/>
    </location>
</feature>
<feature type="transmembrane region" description="Helical" evidence="6">
    <location>
        <begin position="20"/>
        <end position="41"/>
    </location>
</feature>